<dbReference type="EMBL" id="QZWG01000020">
    <property type="protein sequence ID" value="RZB45251.1"/>
    <property type="molecule type" value="Genomic_DNA"/>
</dbReference>
<accession>A0A445F8V9</accession>
<comment type="caution">
    <text evidence="1">The sequence shown here is derived from an EMBL/GenBank/DDBJ whole genome shotgun (WGS) entry which is preliminary data.</text>
</comment>
<name>A0A445F8V9_GLYSO</name>
<gene>
    <name evidence="1" type="ORF">D0Y65_054875</name>
</gene>
<dbReference type="Proteomes" id="UP000289340">
    <property type="component" value="Chromosome 20"/>
</dbReference>
<keyword evidence="2" id="KW-1185">Reference proteome</keyword>
<proteinExistence type="predicted"/>
<organism evidence="1 2">
    <name type="scientific">Glycine soja</name>
    <name type="common">Wild soybean</name>
    <dbReference type="NCBI Taxonomy" id="3848"/>
    <lineage>
        <taxon>Eukaryota</taxon>
        <taxon>Viridiplantae</taxon>
        <taxon>Streptophyta</taxon>
        <taxon>Embryophyta</taxon>
        <taxon>Tracheophyta</taxon>
        <taxon>Spermatophyta</taxon>
        <taxon>Magnoliopsida</taxon>
        <taxon>eudicotyledons</taxon>
        <taxon>Gunneridae</taxon>
        <taxon>Pentapetalae</taxon>
        <taxon>rosids</taxon>
        <taxon>fabids</taxon>
        <taxon>Fabales</taxon>
        <taxon>Fabaceae</taxon>
        <taxon>Papilionoideae</taxon>
        <taxon>50 kb inversion clade</taxon>
        <taxon>NPAAA clade</taxon>
        <taxon>indigoferoid/millettioid clade</taxon>
        <taxon>Phaseoleae</taxon>
        <taxon>Glycine</taxon>
        <taxon>Glycine subgen. Soja</taxon>
    </lineage>
</organism>
<sequence>MNTSSNPLQEAQATSSAETLINIPRVAVEASGASSYGAVSSNISGEIIGNNSHSEISEEMEFWHNMFMITHHKGMKIVVVAGEGRRWGMESIATSEIVTCNTGREEEVLGLRGIFNCLRVWGCRK</sequence>
<reference evidence="1 2" key="1">
    <citation type="submission" date="2018-09" db="EMBL/GenBank/DDBJ databases">
        <title>A high-quality reference genome of wild soybean provides a powerful tool to mine soybean genomes.</title>
        <authorList>
            <person name="Xie M."/>
            <person name="Chung C.Y.L."/>
            <person name="Li M.-W."/>
            <person name="Wong F.-L."/>
            <person name="Chan T.-F."/>
            <person name="Lam H.-M."/>
        </authorList>
    </citation>
    <scope>NUCLEOTIDE SEQUENCE [LARGE SCALE GENOMIC DNA]</scope>
    <source>
        <strain evidence="2">cv. W05</strain>
        <tissue evidence="1">Hypocotyl of etiolated seedlings</tissue>
    </source>
</reference>
<evidence type="ECO:0000313" key="2">
    <source>
        <dbReference type="Proteomes" id="UP000289340"/>
    </source>
</evidence>
<protein>
    <submittedName>
        <fullName evidence="1">Uncharacterized protein</fullName>
    </submittedName>
</protein>
<evidence type="ECO:0000313" key="1">
    <source>
        <dbReference type="EMBL" id="RZB45251.1"/>
    </source>
</evidence>
<dbReference type="AlphaFoldDB" id="A0A445F8V9"/>